<keyword evidence="4" id="KW-1185">Reference proteome</keyword>
<dbReference type="AlphaFoldDB" id="A0A1G4SIK0"/>
<gene>
    <name evidence="3" type="ORF">SAMN02927928_2734</name>
</gene>
<keyword evidence="2" id="KW-0732">Signal</keyword>
<proteinExistence type="predicted"/>
<accession>A0A1G4SIK0</accession>
<evidence type="ECO:0000256" key="1">
    <source>
        <dbReference type="SAM" id="MobiDB-lite"/>
    </source>
</evidence>
<evidence type="ECO:0000313" key="3">
    <source>
        <dbReference type="EMBL" id="SCW68898.1"/>
    </source>
</evidence>
<name>A0A1G4SIK0_9CAUL</name>
<protein>
    <submittedName>
        <fullName evidence="3">Uncharacterized protein</fullName>
    </submittedName>
</protein>
<feature type="signal peptide" evidence="2">
    <location>
        <begin position="1"/>
        <end position="18"/>
    </location>
</feature>
<dbReference type="STRING" id="260084.SAMN02927928_2734"/>
<feature type="compositionally biased region" description="Polar residues" evidence="1">
    <location>
        <begin position="124"/>
        <end position="135"/>
    </location>
</feature>
<dbReference type="EMBL" id="FMTS01000004">
    <property type="protein sequence ID" value="SCW68898.1"/>
    <property type="molecule type" value="Genomic_DNA"/>
</dbReference>
<feature type="region of interest" description="Disordered" evidence="1">
    <location>
        <begin position="110"/>
        <end position="140"/>
    </location>
</feature>
<reference evidence="4" key="1">
    <citation type="submission" date="2016-10" db="EMBL/GenBank/DDBJ databases">
        <authorList>
            <person name="Varghese N."/>
            <person name="Submissions S."/>
        </authorList>
    </citation>
    <scope>NUCLEOTIDE SEQUENCE [LARGE SCALE GENOMIC DNA]</scope>
    <source>
        <strain evidence="4">CGMCC 1.3431</strain>
    </source>
</reference>
<evidence type="ECO:0000256" key="2">
    <source>
        <dbReference type="SAM" id="SignalP"/>
    </source>
</evidence>
<feature type="chain" id="PRO_5011648633" evidence="2">
    <location>
        <begin position="19"/>
        <end position="201"/>
    </location>
</feature>
<feature type="compositionally biased region" description="Polar residues" evidence="1">
    <location>
        <begin position="84"/>
        <end position="98"/>
    </location>
</feature>
<organism evidence="3 4">
    <name type="scientific">Asticcacaulis taihuensis</name>
    <dbReference type="NCBI Taxonomy" id="260084"/>
    <lineage>
        <taxon>Bacteria</taxon>
        <taxon>Pseudomonadati</taxon>
        <taxon>Pseudomonadota</taxon>
        <taxon>Alphaproteobacteria</taxon>
        <taxon>Caulobacterales</taxon>
        <taxon>Caulobacteraceae</taxon>
        <taxon>Asticcacaulis</taxon>
    </lineage>
</organism>
<evidence type="ECO:0000313" key="4">
    <source>
        <dbReference type="Proteomes" id="UP000199150"/>
    </source>
</evidence>
<dbReference type="Proteomes" id="UP000199150">
    <property type="component" value="Unassembled WGS sequence"/>
</dbReference>
<sequence length="201" mass="20494">MNALMAVLLLATVHGTDAAVDQIGTPAHSAVTTAPQVGTPVRTVPPATVAPKTSAASQLSNNRPSAAAPPSGSTRKQGRDTHTDALQGTDNCDPQNGQADEACKRVIETRSDEFSPPPSEPLSAEQSLMVSQQKTDSGRDVTAATRRLANGDIDDSNAGLAVSVMGTTTSSTDDSTAKVESNSTTDAIVSAVVNLVQGATK</sequence>
<feature type="region of interest" description="Disordered" evidence="1">
    <location>
        <begin position="52"/>
        <end position="98"/>
    </location>
</feature>